<keyword evidence="3" id="KW-1185">Reference proteome</keyword>
<dbReference type="Proteomes" id="UP000199701">
    <property type="component" value="Unassembled WGS sequence"/>
</dbReference>
<feature type="transmembrane region" description="Helical" evidence="1">
    <location>
        <begin position="32"/>
        <end position="50"/>
    </location>
</feature>
<dbReference type="EMBL" id="FOJI01000012">
    <property type="protein sequence ID" value="SEW36135.1"/>
    <property type="molecule type" value="Genomic_DNA"/>
</dbReference>
<evidence type="ECO:0000313" key="2">
    <source>
        <dbReference type="EMBL" id="SEW36135.1"/>
    </source>
</evidence>
<dbReference type="STRING" id="99656.SAMN05421659_11259"/>
<gene>
    <name evidence="2" type="ORF">SAMN05421659_11259</name>
</gene>
<keyword evidence="1" id="KW-1133">Transmembrane helix</keyword>
<name>A0A1I0R6E1_9FIRM</name>
<feature type="transmembrane region" description="Helical" evidence="1">
    <location>
        <begin position="208"/>
        <end position="232"/>
    </location>
</feature>
<feature type="transmembrane region" description="Helical" evidence="1">
    <location>
        <begin position="252"/>
        <end position="278"/>
    </location>
</feature>
<sequence length="284" mass="31293">MGIKQNNNSKCGVGRLFRYDLREGIAAELKKLVAVVVFSLIAGLYMYVHIVGLKKNFDVSTDGTFIDYLLNMLHGMKRFVASSGGDFEIPITFLGISILTAFTIGNYAVNDLSACGIQIITRSQSRTNWIISKILWNFTVVIMIYLCIVIVAYIFGGGGITPTELICSKILDFSNINAGGISNMTLCVLVILLPLVTSMAVSQLQMTISLIVSPVAGFFVAITIMFLSAYITSPYLLGNYWMIHRNSIFLDGGMNMVIGFVVNVIVILVAVICDIFYFKRKNII</sequence>
<accession>A0A1I0R6E1</accession>
<keyword evidence="1" id="KW-0812">Transmembrane</keyword>
<organism evidence="2 3">
    <name type="scientific">[Clostridium] fimetarium</name>
    <dbReference type="NCBI Taxonomy" id="99656"/>
    <lineage>
        <taxon>Bacteria</taxon>
        <taxon>Bacillati</taxon>
        <taxon>Bacillota</taxon>
        <taxon>Clostridia</taxon>
        <taxon>Lachnospirales</taxon>
        <taxon>Lachnospiraceae</taxon>
    </lineage>
</organism>
<reference evidence="2 3" key="1">
    <citation type="submission" date="2016-10" db="EMBL/GenBank/DDBJ databases">
        <authorList>
            <person name="de Groot N.N."/>
        </authorList>
    </citation>
    <scope>NUCLEOTIDE SEQUENCE [LARGE SCALE GENOMIC DNA]</scope>
    <source>
        <strain evidence="2 3">DSM 9179</strain>
    </source>
</reference>
<dbReference type="RefSeq" id="WP_092455407.1">
    <property type="nucleotide sequence ID" value="NZ_FOJI01000012.1"/>
</dbReference>
<proteinExistence type="predicted"/>
<dbReference type="AlphaFoldDB" id="A0A1I0R6E1"/>
<feature type="transmembrane region" description="Helical" evidence="1">
    <location>
        <begin position="176"/>
        <end position="196"/>
    </location>
</feature>
<evidence type="ECO:0000256" key="1">
    <source>
        <dbReference type="SAM" id="Phobius"/>
    </source>
</evidence>
<feature type="transmembrane region" description="Helical" evidence="1">
    <location>
        <begin position="89"/>
        <end position="109"/>
    </location>
</feature>
<dbReference type="OrthoDB" id="2054050at2"/>
<evidence type="ECO:0000313" key="3">
    <source>
        <dbReference type="Proteomes" id="UP000199701"/>
    </source>
</evidence>
<evidence type="ECO:0008006" key="4">
    <source>
        <dbReference type="Google" id="ProtNLM"/>
    </source>
</evidence>
<feature type="transmembrane region" description="Helical" evidence="1">
    <location>
        <begin position="130"/>
        <end position="156"/>
    </location>
</feature>
<keyword evidence="1" id="KW-0472">Membrane</keyword>
<protein>
    <recommendedName>
        <fullName evidence="4">ABC-2 type transport system permease protein</fullName>
    </recommendedName>
</protein>